<keyword evidence="6 9" id="KW-0408">Iron</keyword>
<dbReference type="GO" id="GO:0051539">
    <property type="term" value="F:4 iron, 4 sulfur cluster binding"/>
    <property type="evidence" value="ECO:0007669"/>
    <property type="project" value="UniProtKB-KW"/>
</dbReference>
<evidence type="ECO:0000256" key="3">
    <source>
        <dbReference type="ARBA" id="ARBA00022485"/>
    </source>
</evidence>
<feature type="binding site" evidence="9">
    <location>
        <position position="294"/>
    </location>
    <ligand>
        <name>[4Fe-4S] cluster</name>
        <dbReference type="ChEBI" id="CHEBI:49883"/>
    </ligand>
</feature>
<keyword evidence="9" id="KW-0001">2Fe-2S</keyword>
<evidence type="ECO:0000259" key="10">
    <source>
        <dbReference type="Pfam" id="PF05093"/>
    </source>
</evidence>
<dbReference type="InterPro" id="IPR031838">
    <property type="entry name" value="Dre2_N"/>
</dbReference>
<evidence type="ECO:0000313" key="12">
    <source>
        <dbReference type="EMBL" id="TBU32876.1"/>
    </source>
</evidence>
<feature type="short sequence motif" description="Cx2C motif 1" evidence="9">
    <location>
        <begin position="291"/>
        <end position="294"/>
    </location>
</feature>
<organism evidence="12">
    <name type="scientific">Dichomitus squalens</name>
    <dbReference type="NCBI Taxonomy" id="114155"/>
    <lineage>
        <taxon>Eukaryota</taxon>
        <taxon>Fungi</taxon>
        <taxon>Dikarya</taxon>
        <taxon>Basidiomycota</taxon>
        <taxon>Agaricomycotina</taxon>
        <taxon>Agaricomycetes</taxon>
        <taxon>Polyporales</taxon>
        <taxon>Polyporaceae</taxon>
        <taxon>Dichomitus</taxon>
    </lineage>
</organism>
<feature type="binding site" evidence="9">
    <location>
        <position position="221"/>
    </location>
    <ligand>
        <name>[2Fe-2S] cluster</name>
        <dbReference type="ChEBI" id="CHEBI:190135"/>
    </ligand>
</feature>
<dbReference type="HAMAP" id="MF_03115">
    <property type="entry name" value="Anamorsin"/>
    <property type="match status" value="1"/>
</dbReference>
<feature type="binding site" evidence="9">
    <location>
        <position position="240"/>
    </location>
    <ligand>
        <name>[2Fe-2S] cluster</name>
        <dbReference type="ChEBI" id="CHEBI:190135"/>
    </ligand>
</feature>
<sequence>MAPSAVYTAPTSSQVTTIQVQVQEKPAVAAAVPARGPALAIGSPATAQDGKYQALITSLADSREVERHMVDRLLDGATTLPPSKFASVHVSLSPPEYENLAPRISDLLAQLLKGLEPLGTLHLLNLGASLPTLPSDLTLAGFTVLSATQEGTLIAQKPAHTTGASTSLKTASVAALPLRRKADPAKKASKKALWTLSAPATPTIDAESLLTPADRERPAACEPAVRGAPRRKKACKNCTCGLAELEAEELAQSKVVLLDGKVDGQAIEVSQDEKERLVAAAAAAPKATSSCGNCYLGDAFRCSSCPYRGLPAFKPGEKVEIDLGMDDI</sequence>
<feature type="binding site" evidence="9">
    <location>
        <position position="238"/>
    </location>
    <ligand>
        <name>[2Fe-2S] cluster</name>
        <dbReference type="ChEBI" id="CHEBI:190135"/>
    </ligand>
</feature>
<comment type="cofactor">
    <cofactor evidence="1 9">
        <name>[4Fe-4S] cluster</name>
        <dbReference type="ChEBI" id="CHEBI:49883"/>
    </cofactor>
</comment>
<feature type="domain" description="Anamorsin C-terminal" evidence="10">
    <location>
        <begin position="218"/>
        <end position="321"/>
    </location>
</feature>
<comment type="caution">
    <text evidence="9">Lacks conserved residue(s) required for the propagation of feature annotation.</text>
</comment>
<comment type="cofactor">
    <cofactor evidence="9">
        <name>[2Fe-2S] cluster</name>
        <dbReference type="ChEBI" id="CHEBI:190135"/>
    </cofactor>
</comment>
<feature type="short sequence motif" description="Cx2C motif 2" evidence="9">
    <location>
        <begin position="302"/>
        <end position="305"/>
    </location>
</feature>
<feature type="region of interest" description="Fe-S binding site B" evidence="9">
    <location>
        <begin position="291"/>
        <end position="305"/>
    </location>
</feature>
<dbReference type="GO" id="GO:0016226">
    <property type="term" value="P:iron-sulfur cluster assembly"/>
    <property type="evidence" value="ECO:0007669"/>
    <property type="project" value="UniProtKB-UniRule"/>
</dbReference>
<dbReference type="InterPro" id="IPR007785">
    <property type="entry name" value="Anamorsin"/>
</dbReference>
<feature type="binding site" evidence="9">
    <location>
        <position position="302"/>
    </location>
    <ligand>
        <name>[4Fe-4S] cluster</name>
        <dbReference type="ChEBI" id="CHEBI:49883"/>
    </ligand>
</feature>
<dbReference type="GO" id="GO:0051537">
    <property type="term" value="F:2 iron, 2 sulfur cluster binding"/>
    <property type="evidence" value="ECO:0007669"/>
    <property type="project" value="UniProtKB-UniRule"/>
</dbReference>
<reference evidence="12" key="1">
    <citation type="submission" date="2019-01" db="EMBL/GenBank/DDBJ databases">
        <title>Draft genome sequences of three monokaryotic isolates of the white-rot basidiomycete fungus Dichomitus squalens.</title>
        <authorList>
            <consortium name="DOE Joint Genome Institute"/>
            <person name="Lopez S.C."/>
            <person name="Andreopoulos B."/>
            <person name="Pangilinan J."/>
            <person name="Lipzen A."/>
            <person name="Riley R."/>
            <person name="Ahrendt S."/>
            <person name="Ng V."/>
            <person name="Barry K."/>
            <person name="Daum C."/>
            <person name="Grigoriev I.V."/>
            <person name="Hilden K.S."/>
            <person name="Makela M.R."/>
            <person name="de Vries R.P."/>
        </authorList>
    </citation>
    <scope>NUCLEOTIDE SEQUENCE [LARGE SCALE GENOMIC DNA]</scope>
    <source>
        <strain evidence="12">OM18370.1</strain>
    </source>
</reference>
<dbReference type="Pfam" id="PF05093">
    <property type="entry name" value="CIAPIN1"/>
    <property type="match status" value="1"/>
</dbReference>
<name>A0A4Q9N2C8_9APHY</name>
<keyword evidence="4 9" id="KW-0963">Cytoplasm</keyword>
<dbReference type="AlphaFoldDB" id="A0A4Q9N2C8"/>
<dbReference type="GO" id="GO:0046872">
    <property type="term" value="F:metal ion binding"/>
    <property type="evidence" value="ECO:0007669"/>
    <property type="project" value="UniProtKB-KW"/>
</dbReference>
<feature type="domain" description="Fe-S cluster assembly protein Dre2 N-terminal" evidence="11">
    <location>
        <begin position="45"/>
        <end position="169"/>
    </location>
</feature>
<dbReference type="GO" id="GO:0009055">
    <property type="term" value="F:electron transfer activity"/>
    <property type="evidence" value="ECO:0007669"/>
    <property type="project" value="UniProtKB-UniRule"/>
</dbReference>
<protein>
    <submittedName>
        <fullName evidence="12">Cytokine-induced anti-apoptosis inhibitor 1, Fe-S biogenesis-domain-containing protein</fullName>
    </submittedName>
</protein>
<evidence type="ECO:0000256" key="9">
    <source>
        <dbReference type="HAMAP-Rule" id="MF_03115"/>
    </source>
</evidence>
<evidence type="ECO:0000256" key="7">
    <source>
        <dbReference type="ARBA" id="ARBA00023014"/>
    </source>
</evidence>
<evidence type="ECO:0000256" key="5">
    <source>
        <dbReference type="ARBA" id="ARBA00022723"/>
    </source>
</evidence>
<evidence type="ECO:0000256" key="4">
    <source>
        <dbReference type="ARBA" id="ARBA00022490"/>
    </source>
</evidence>
<accession>A0A4Q9N2C8</accession>
<evidence type="ECO:0000259" key="11">
    <source>
        <dbReference type="Pfam" id="PF16803"/>
    </source>
</evidence>
<dbReference type="Pfam" id="PF16803">
    <property type="entry name" value="DRE2_N"/>
    <property type="match status" value="1"/>
</dbReference>
<evidence type="ECO:0000256" key="2">
    <source>
        <dbReference type="ARBA" id="ARBA00008169"/>
    </source>
</evidence>
<dbReference type="PANTHER" id="PTHR13273:SF14">
    <property type="entry name" value="ANAMORSIN"/>
    <property type="match status" value="1"/>
</dbReference>
<keyword evidence="3 9" id="KW-0004">4Fe-4S</keyword>
<evidence type="ECO:0000256" key="8">
    <source>
        <dbReference type="ARBA" id="ARBA00023128"/>
    </source>
</evidence>
<proteinExistence type="inferred from homology"/>
<dbReference type="GO" id="GO:0005758">
    <property type="term" value="C:mitochondrial intermembrane space"/>
    <property type="evidence" value="ECO:0007669"/>
    <property type="project" value="UniProtKB-SubCell"/>
</dbReference>
<dbReference type="InterPro" id="IPR046408">
    <property type="entry name" value="CIAPIN1"/>
</dbReference>
<dbReference type="Proteomes" id="UP000292957">
    <property type="component" value="Unassembled WGS sequence"/>
</dbReference>
<dbReference type="OrthoDB" id="311633at2759"/>
<keyword evidence="7 9" id="KW-0411">Iron-sulfur</keyword>
<keyword evidence="8 9" id="KW-0496">Mitochondrion</keyword>
<dbReference type="EMBL" id="ML143393">
    <property type="protein sequence ID" value="TBU32876.1"/>
    <property type="molecule type" value="Genomic_DNA"/>
</dbReference>
<gene>
    <name evidence="12" type="ORF">BD311DRAFT_775045</name>
</gene>
<keyword evidence="5 9" id="KW-0479">Metal-binding</keyword>
<comment type="domain">
    <text evidence="9">The twin Cx2C motifs are involved in the recognition by the mitochondrial MIA40-ERV1 disulfide relay system. The formation of 2 disulfide bonds in the Cx2C motifs through dithiol/disulfide exchange reactions effectively traps the protein in the mitochondrial intermembrane space.</text>
</comment>
<feature type="binding site" evidence="9">
    <location>
        <position position="305"/>
    </location>
    <ligand>
        <name>[4Fe-4S] cluster</name>
        <dbReference type="ChEBI" id="CHEBI:49883"/>
    </ligand>
</feature>
<feature type="binding site" evidence="9">
    <location>
        <position position="291"/>
    </location>
    <ligand>
        <name>[4Fe-4S] cluster</name>
        <dbReference type="ChEBI" id="CHEBI:49883"/>
    </ligand>
</feature>
<comment type="subcellular location">
    <subcellularLocation>
        <location evidence="9">Cytoplasm</location>
    </subcellularLocation>
    <subcellularLocation>
        <location evidence="9">Mitochondrion intermembrane space</location>
    </subcellularLocation>
</comment>
<feature type="binding site" evidence="9">
    <location>
        <position position="235"/>
    </location>
    <ligand>
        <name>[2Fe-2S] cluster</name>
        <dbReference type="ChEBI" id="CHEBI:190135"/>
    </ligand>
</feature>
<comment type="domain">
    <text evidence="9">The N-terminal domain has structural similarity with S-adenosyl-L-methionine-dependent methyltransferases, but does not bind S-adenosyl-L-methionine. It is required for correct assembly of the 2 Fe-S clusters.</text>
</comment>
<evidence type="ECO:0000256" key="1">
    <source>
        <dbReference type="ARBA" id="ARBA00001966"/>
    </source>
</evidence>
<comment type="similarity">
    <text evidence="2 9">Belongs to the anamorsin family.</text>
</comment>
<comment type="domain">
    <text evidence="9">The C-terminal domain binds 2 Fe-S clusters but is otherwise mostly in an intrinsically disordered conformation.</text>
</comment>
<dbReference type="PANTHER" id="PTHR13273">
    <property type="entry name" value="ANAMORSIN"/>
    <property type="match status" value="1"/>
</dbReference>
<evidence type="ECO:0000256" key="6">
    <source>
        <dbReference type="ARBA" id="ARBA00023004"/>
    </source>
</evidence>